<dbReference type="PROSITE" id="PS51709">
    <property type="entry name" value="G_TRME"/>
    <property type="match status" value="1"/>
</dbReference>
<keyword evidence="4" id="KW-0342">GTP-binding</keyword>
<dbReference type="InterPro" id="IPR018948">
    <property type="entry name" value="GTP-bd_TrmE_N"/>
</dbReference>
<name>A0AAV1I5Y5_9CHLO</name>
<dbReference type="AlphaFoldDB" id="A0AAV1I5Y5"/>
<dbReference type="GO" id="GO:0002098">
    <property type="term" value="P:tRNA wobble uridine modification"/>
    <property type="evidence" value="ECO:0007669"/>
    <property type="project" value="TreeGrafter"/>
</dbReference>
<dbReference type="InterPro" id="IPR005225">
    <property type="entry name" value="Small_GTP-bd"/>
</dbReference>
<keyword evidence="2" id="KW-0819">tRNA processing</keyword>
<dbReference type="PANTHER" id="PTHR42714">
    <property type="entry name" value="TRNA MODIFICATION GTPASE GTPBP3"/>
    <property type="match status" value="1"/>
</dbReference>
<feature type="region of interest" description="Disordered" evidence="5">
    <location>
        <begin position="358"/>
        <end position="379"/>
    </location>
</feature>
<dbReference type="InterPro" id="IPR031168">
    <property type="entry name" value="G_TrmE"/>
</dbReference>
<feature type="compositionally biased region" description="Low complexity" evidence="5">
    <location>
        <begin position="411"/>
        <end position="421"/>
    </location>
</feature>
<organism evidence="7 8">
    <name type="scientific">Coccomyxa viridis</name>
    <dbReference type="NCBI Taxonomy" id="1274662"/>
    <lineage>
        <taxon>Eukaryota</taxon>
        <taxon>Viridiplantae</taxon>
        <taxon>Chlorophyta</taxon>
        <taxon>core chlorophytes</taxon>
        <taxon>Trebouxiophyceae</taxon>
        <taxon>Trebouxiophyceae incertae sedis</taxon>
        <taxon>Coccomyxaceae</taxon>
        <taxon>Coccomyxa</taxon>
    </lineage>
</organism>
<dbReference type="CDD" id="cd14858">
    <property type="entry name" value="TrmE_N"/>
    <property type="match status" value="1"/>
</dbReference>
<protein>
    <recommendedName>
        <fullName evidence="6">TrmE-type G domain-containing protein</fullName>
    </recommendedName>
</protein>
<dbReference type="InterPro" id="IPR027417">
    <property type="entry name" value="P-loop_NTPase"/>
</dbReference>
<comment type="similarity">
    <text evidence="1">Belongs to the TRAFAC class TrmE-Era-EngA-EngB-Septin-like GTPase superfamily. TrmE GTPase family.</text>
</comment>
<evidence type="ECO:0000256" key="1">
    <source>
        <dbReference type="ARBA" id="ARBA00011043"/>
    </source>
</evidence>
<dbReference type="Gene3D" id="1.20.120.430">
    <property type="entry name" value="tRNA modification GTPase MnmE domain 2"/>
    <property type="match status" value="1"/>
</dbReference>
<evidence type="ECO:0000256" key="4">
    <source>
        <dbReference type="ARBA" id="ARBA00023134"/>
    </source>
</evidence>
<evidence type="ECO:0000256" key="2">
    <source>
        <dbReference type="ARBA" id="ARBA00022694"/>
    </source>
</evidence>
<dbReference type="SUPFAM" id="SSF52540">
    <property type="entry name" value="P-loop containing nucleoside triphosphate hydrolases"/>
    <property type="match status" value="1"/>
</dbReference>
<dbReference type="CDD" id="cd04164">
    <property type="entry name" value="trmE"/>
    <property type="match status" value="1"/>
</dbReference>
<evidence type="ECO:0000256" key="3">
    <source>
        <dbReference type="ARBA" id="ARBA00022741"/>
    </source>
</evidence>
<dbReference type="HAMAP" id="MF_00379">
    <property type="entry name" value="GTPase_MnmE"/>
    <property type="match status" value="1"/>
</dbReference>
<evidence type="ECO:0000259" key="6">
    <source>
        <dbReference type="PROSITE" id="PS51709"/>
    </source>
</evidence>
<dbReference type="InterPro" id="IPR004520">
    <property type="entry name" value="GTPase_MnmE"/>
</dbReference>
<dbReference type="InterPro" id="IPR027266">
    <property type="entry name" value="TrmE/GcvT-like"/>
</dbReference>
<accession>A0AAV1I5Y5</accession>
<dbReference type="Proteomes" id="UP001314263">
    <property type="component" value="Unassembled WGS sequence"/>
</dbReference>
<gene>
    <name evidence="7" type="ORF">CVIRNUC_004823</name>
</gene>
<dbReference type="PANTHER" id="PTHR42714:SF2">
    <property type="entry name" value="TRNA MODIFICATION GTPASE GTPBP3, MITOCHONDRIAL"/>
    <property type="match status" value="1"/>
</dbReference>
<comment type="caution">
    <text evidence="7">The sequence shown here is derived from an EMBL/GenBank/DDBJ whole genome shotgun (WGS) entry which is preliminary data.</text>
</comment>
<feature type="region of interest" description="Disordered" evidence="5">
    <location>
        <begin position="399"/>
        <end position="421"/>
    </location>
</feature>
<feature type="region of interest" description="Disordered" evidence="5">
    <location>
        <begin position="1"/>
        <end position="36"/>
    </location>
</feature>
<dbReference type="GO" id="GO:0003924">
    <property type="term" value="F:GTPase activity"/>
    <property type="evidence" value="ECO:0007669"/>
    <property type="project" value="InterPro"/>
</dbReference>
<dbReference type="NCBIfam" id="TIGR00231">
    <property type="entry name" value="small_GTP"/>
    <property type="match status" value="1"/>
</dbReference>
<dbReference type="Gene3D" id="3.30.1360.120">
    <property type="entry name" value="Probable tRNA modification gtpase trme, domain 1"/>
    <property type="match status" value="1"/>
</dbReference>
<dbReference type="EMBL" id="CAUYUE010000005">
    <property type="protein sequence ID" value="CAK0779629.1"/>
    <property type="molecule type" value="Genomic_DNA"/>
</dbReference>
<evidence type="ECO:0000313" key="8">
    <source>
        <dbReference type="Proteomes" id="UP001314263"/>
    </source>
</evidence>
<dbReference type="GO" id="GO:0030488">
    <property type="term" value="P:tRNA methylation"/>
    <property type="evidence" value="ECO:0007669"/>
    <property type="project" value="TreeGrafter"/>
</dbReference>
<dbReference type="NCBIfam" id="NF003661">
    <property type="entry name" value="PRK05291.1-3"/>
    <property type="match status" value="1"/>
</dbReference>
<dbReference type="GO" id="GO:0005525">
    <property type="term" value="F:GTP binding"/>
    <property type="evidence" value="ECO:0007669"/>
    <property type="project" value="UniProtKB-KW"/>
</dbReference>
<sequence length="579" mass="61767">MHETPSWPSARALEEQEWPSSGCQAPEPRVLKPGRALPEPRKAAFASINRPHTGEVLDRGLVLRFPGPASFTGEDVVELHTHGGPAVVHAVLEALQYHPGVRLAEPGEYTQRAFQAGKLDLTEVEGLADLLAAETEAQRVQALRQSSGALRKAMSAWRSTLLRCLASTEAIIDFEEDEEISSDVAADVLRMARQLYQHLQQHVASSRRGELIRTGIKVAIVGRPNAGKSSLLNTLAARDAAIVSSTPGTTRDTVEVSVDLAGHKVTLVDTAGLRDSTDEIEQMGMRRARSAMTTADIIAVVMDLQTKPELTTAVRETQQQGQDVASRDKAMPAADDAIVRCAWDLLREVAWLDDEPHAGSAAEVTDNRATNSRGGDAADVDAVSRPQHQQMLVILSKSDLQPVPNPGQPHTSSAPSTSTSDAAMQLHGGIAGSSNGGVHDIGIWHQASHKKDLGNSSSSHGAQLASSQGSMPGSAGAVAISCKTGEGMDGLLVRLSQLVTDMTSAGDAGEGSAIITRLRHRQLIEECMEALLRYELVWDEPELAAEELRAAAHALGKVTGTIDTEDVLNSIFTEFCIGK</sequence>
<evidence type="ECO:0000256" key="5">
    <source>
        <dbReference type="SAM" id="MobiDB-lite"/>
    </source>
</evidence>
<dbReference type="SUPFAM" id="SSF116878">
    <property type="entry name" value="TrmE connector domain"/>
    <property type="match status" value="1"/>
</dbReference>
<dbReference type="Pfam" id="PF10396">
    <property type="entry name" value="TrmE_N"/>
    <property type="match status" value="1"/>
</dbReference>
<evidence type="ECO:0000313" key="7">
    <source>
        <dbReference type="EMBL" id="CAK0779629.1"/>
    </source>
</evidence>
<keyword evidence="3" id="KW-0547">Nucleotide-binding</keyword>
<feature type="domain" description="TrmE-type G" evidence="6">
    <location>
        <begin position="215"/>
        <end position="500"/>
    </location>
</feature>
<dbReference type="GO" id="GO:0005737">
    <property type="term" value="C:cytoplasm"/>
    <property type="evidence" value="ECO:0007669"/>
    <property type="project" value="TreeGrafter"/>
</dbReference>
<dbReference type="InterPro" id="IPR006073">
    <property type="entry name" value="GTP-bd"/>
</dbReference>
<feature type="region of interest" description="Disordered" evidence="5">
    <location>
        <begin position="450"/>
        <end position="473"/>
    </location>
</feature>
<dbReference type="InterPro" id="IPR025867">
    <property type="entry name" value="MnmE_helical"/>
</dbReference>
<dbReference type="Gene3D" id="3.40.50.300">
    <property type="entry name" value="P-loop containing nucleotide triphosphate hydrolases"/>
    <property type="match status" value="1"/>
</dbReference>
<keyword evidence="8" id="KW-1185">Reference proteome</keyword>
<dbReference type="Pfam" id="PF12631">
    <property type="entry name" value="MnmE_helical"/>
    <property type="match status" value="1"/>
</dbReference>
<dbReference type="InterPro" id="IPR027368">
    <property type="entry name" value="MnmE_dom2"/>
</dbReference>
<reference evidence="7 8" key="1">
    <citation type="submission" date="2023-10" db="EMBL/GenBank/DDBJ databases">
        <authorList>
            <person name="Maclean D."/>
            <person name="Macfadyen A."/>
        </authorList>
    </citation>
    <scope>NUCLEOTIDE SEQUENCE [LARGE SCALE GENOMIC DNA]</scope>
</reference>
<proteinExistence type="inferred from homology"/>
<feature type="compositionally biased region" description="Low complexity" evidence="5">
    <location>
        <begin position="456"/>
        <end position="470"/>
    </location>
</feature>
<dbReference type="Pfam" id="PF01926">
    <property type="entry name" value="MMR_HSR1"/>
    <property type="match status" value="1"/>
</dbReference>